<feature type="transmembrane region" description="Helical" evidence="6">
    <location>
        <begin position="108"/>
        <end position="130"/>
    </location>
</feature>
<feature type="region of interest" description="Disordered" evidence="5">
    <location>
        <begin position="177"/>
        <end position="239"/>
    </location>
</feature>
<evidence type="ECO:0000256" key="6">
    <source>
        <dbReference type="SAM" id="Phobius"/>
    </source>
</evidence>
<feature type="compositionally biased region" description="Low complexity" evidence="5">
    <location>
        <begin position="208"/>
        <end position="239"/>
    </location>
</feature>
<comment type="subcellular location">
    <subcellularLocation>
        <location evidence="1">Membrane</location>
        <topology evidence="1">Multi-pass membrane protein</topology>
    </subcellularLocation>
</comment>
<sequence>MPETALSPRLEKALAGRGVRVGAQVLNAVPMLLLAGAELFLFYTGKDATGYRVGIVEILLGVCALAVVVMQLVLVLRRAQTIGSSLLRFDYRDPETARPRGGRLFCQLLLTSLLTTVTVGVMAIVLLVTYRRGQSMVDRWLGLVATRPKDIPEEPRPKLNAAPVGRVRQVTMPGMATAAPVSQQPPDPPGMQPSPPQPGAATPPPGIPSSWVAAGPVSPPHAAGASPAAPMPASRPVSPVTSASAGALIERSPFAPKDAAPTPATILREGSAAVPLVSVSQPLHTPASSQETVSETRTTGRDETMLDKVAVSAEPKLCLDDGTVLSLDTPLVFGRNPVALPEYPESQPHELIDETMKMSKVHAVVLANDGDVHVVDVGARNGVIFEFEGTRWRIEQHLRTPVRPGTVVYLGGRSFQVES</sequence>
<feature type="domain" description="RDD" evidence="7">
    <location>
        <begin position="15"/>
        <end position="141"/>
    </location>
</feature>
<accession>A0ABX7Y432</accession>
<evidence type="ECO:0000256" key="1">
    <source>
        <dbReference type="ARBA" id="ARBA00004141"/>
    </source>
</evidence>
<name>A0ABX7Y432_9ACTN</name>
<dbReference type="SUPFAM" id="SSF49879">
    <property type="entry name" value="SMAD/FHA domain"/>
    <property type="match status" value="1"/>
</dbReference>
<keyword evidence="2 6" id="KW-0812">Transmembrane</keyword>
<dbReference type="InterPro" id="IPR010432">
    <property type="entry name" value="RDD"/>
</dbReference>
<feature type="region of interest" description="Disordered" evidence="5">
    <location>
        <begin position="279"/>
        <end position="301"/>
    </location>
</feature>
<protein>
    <submittedName>
        <fullName evidence="8">RDD family protein</fullName>
    </submittedName>
</protein>
<evidence type="ECO:0000256" key="3">
    <source>
        <dbReference type="ARBA" id="ARBA00022989"/>
    </source>
</evidence>
<dbReference type="RefSeq" id="WP_212323278.1">
    <property type="nucleotide sequence ID" value="NZ_AP024463.1"/>
</dbReference>
<evidence type="ECO:0000313" key="9">
    <source>
        <dbReference type="Proteomes" id="UP000678513"/>
    </source>
</evidence>
<keyword evidence="4 6" id="KW-0472">Membrane</keyword>
<dbReference type="Gene3D" id="2.60.200.20">
    <property type="match status" value="1"/>
</dbReference>
<feature type="transmembrane region" description="Helical" evidence="6">
    <location>
        <begin position="21"/>
        <end position="43"/>
    </location>
</feature>
<evidence type="ECO:0000256" key="2">
    <source>
        <dbReference type="ARBA" id="ARBA00022692"/>
    </source>
</evidence>
<feature type="transmembrane region" description="Helical" evidence="6">
    <location>
        <begin position="55"/>
        <end position="76"/>
    </location>
</feature>
<dbReference type="Proteomes" id="UP000678513">
    <property type="component" value="Chromosome"/>
</dbReference>
<evidence type="ECO:0000313" key="8">
    <source>
        <dbReference type="EMBL" id="QUC07955.1"/>
    </source>
</evidence>
<feature type="compositionally biased region" description="Pro residues" evidence="5">
    <location>
        <begin position="183"/>
        <end position="207"/>
    </location>
</feature>
<feature type="compositionally biased region" description="Polar residues" evidence="5">
    <location>
        <begin position="279"/>
        <end position="297"/>
    </location>
</feature>
<gene>
    <name evidence="8" type="ORF">J5A65_13740</name>
</gene>
<dbReference type="InterPro" id="IPR008984">
    <property type="entry name" value="SMAD_FHA_dom_sf"/>
</dbReference>
<proteinExistence type="predicted"/>
<dbReference type="EMBL" id="CP072384">
    <property type="protein sequence ID" value="QUC07955.1"/>
    <property type="molecule type" value="Genomic_DNA"/>
</dbReference>
<evidence type="ECO:0000256" key="5">
    <source>
        <dbReference type="SAM" id="MobiDB-lite"/>
    </source>
</evidence>
<dbReference type="CDD" id="cd00060">
    <property type="entry name" value="FHA"/>
    <property type="match status" value="1"/>
</dbReference>
<dbReference type="Pfam" id="PF06271">
    <property type="entry name" value="RDD"/>
    <property type="match status" value="1"/>
</dbReference>
<evidence type="ECO:0000259" key="7">
    <source>
        <dbReference type="Pfam" id="PF06271"/>
    </source>
</evidence>
<reference evidence="8 9" key="1">
    <citation type="submission" date="2021-03" db="EMBL/GenBank/DDBJ databases">
        <title>Human Oral Microbial Genomes.</title>
        <authorList>
            <person name="Johnston C.D."/>
            <person name="Chen T."/>
            <person name="Dewhirst F.E."/>
        </authorList>
    </citation>
    <scope>NUCLEOTIDE SEQUENCE [LARGE SCALE GENOMIC DNA]</scope>
    <source>
        <strain evidence="8 9">DSMZ 100122</strain>
    </source>
</reference>
<evidence type="ECO:0000256" key="4">
    <source>
        <dbReference type="ARBA" id="ARBA00023136"/>
    </source>
</evidence>
<keyword evidence="3 6" id="KW-1133">Transmembrane helix</keyword>
<keyword evidence="9" id="KW-1185">Reference proteome</keyword>
<organism evidence="8 9">
    <name type="scientific">Arachnia rubra</name>
    <dbReference type="NCBI Taxonomy" id="1547448"/>
    <lineage>
        <taxon>Bacteria</taxon>
        <taxon>Bacillati</taxon>
        <taxon>Actinomycetota</taxon>
        <taxon>Actinomycetes</taxon>
        <taxon>Propionibacteriales</taxon>
        <taxon>Propionibacteriaceae</taxon>
        <taxon>Arachnia</taxon>
    </lineage>
</organism>